<feature type="domain" description="Four-carbon acid sugar kinase N-terminal" evidence="8">
    <location>
        <begin position="44"/>
        <end position="281"/>
    </location>
</feature>
<evidence type="ECO:0000256" key="6">
    <source>
        <dbReference type="ARBA" id="ARBA00023277"/>
    </source>
</evidence>
<name>A0AAD4KNX0_9EURO</name>
<proteinExistence type="inferred from homology"/>
<evidence type="ECO:0000256" key="5">
    <source>
        <dbReference type="ARBA" id="ARBA00022840"/>
    </source>
</evidence>
<keyword evidence="7" id="KW-0812">Transmembrane</keyword>
<dbReference type="Gene3D" id="3.40.50.10840">
    <property type="entry name" value="Putative sugar-binding, N-terminal domain"/>
    <property type="match status" value="1"/>
</dbReference>
<dbReference type="RefSeq" id="XP_046070924.1">
    <property type="nucleotide sequence ID" value="XM_046220488.1"/>
</dbReference>
<dbReference type="InterPro" id="IPR042213">
    <property type="entry name" value="NBD_C_sf"/>
</dbReference>
<evidence type="ECO:0008006" key="12">
    <source>
        <dbReference type="Google" id="ProtNLM"/>
    </source>
</evidence>
<dbReference type="GO" id="GO:0005524">
    <property type="term" value="F:ATP binding"/>
    <property type="evidence" value="ECO:0007669"/>
    <property type="project" value="UniProtKB-KW"/>
</dbReference>
<keyword evidence="6" id="KW-0119">Carbohydrate metabolism</keyword>
<evidence type="ECO:0000313" key="10">
    <source>
        <dbReference type="EMBL" id="KAH8695986.1"/>
    </source>
</evidence>
<comment type="caution">
    <text evidence="10">The sequence shown here is derived from an EMBL/GenBank/DDBJ whole genome shotgun (WGS) entry which is preliminary data.</text>
</comment>
<sequence length="489" mass="52951">MADDEKKNPVLSLDETISQLPPPVPFTHSAADIQQLPHDKLPILVVLDDDPTGTQTCHGINVLTVWDAATLEAEFHSGNRGFFILTNSRALPTPQARDLIHEICTAVQKAAAKTNISFEFVLRGDSTLRGHFPDEPEVAEQVSGKADAWILAPFFRQGGRYTINDVHYVLEGGTKLVPAAQTPFAKDATFGYKSSNLVDYVVEKSKGSIPAERVKSISLEDIRVGGANAVVQKLLSFEKGSVVVLNAIVDTDMEIAVQGLLQATTQGKRYLYRTGAAFVSTRLGIEQIPPLSATELELDQSQTSPGGLILAGSYVPKTTEQLECLIDGRGEKLKRIVLDVEELLANSETLEEAISSAVDLAGEYIAKGEDVLVMTSRKLIIGKDDISSLNIGSVVAAALVLFLRLLVPRPRYIIAKGGITSSDAATKSLRMRRAEIRGQAASGVPLWRCTESTSKFSGIIYVVFPGNVGEKHTLRDLVASWEKLAVPKH</sequence>
<dbReference type="Pfam" id="PF07005">
    <property type="entry name" value="SBD_N"/>
    <property type="match status" value="1"/>
</dbReference>
<dbReference type="InterPro" id="IPR037051">
    <property type="entry name" value="4-carb_acid_sugar_kinase_N_sf"/>
</dbReference>
<protein>
    <recommendedName>
        <fullName evidence="12">Four-carbon acid sugar kinase N-terminal domain-containing protein</fullName>
    </recommendedName>
</protein>
<dbReference type="GO" id="GO:0016301">
    <property type="term" value="F:kinase activity"/>
    <property type="evidence" value="ECO:0007669"/>
    <property type="project" value="UniProtKB-KW"/>
</dbReference>
<dbReference type="SUPFAM" id="SSF142764">
    <property type="entry name" value="YgbK-like"/>
    <property type="match status" value="1"/>
</dbReference>
<gene>
    <name evidence="10" type="ORF">BGW36DRAFT_428010</name>
</gene>
<evidence type="ECO:0000256" key="1">
    <source>
        <dbReference type="ARBA" id="ARBA00005715"/>
    </source>
</evidence>
<keyword evidence="5" id="KW-0067">ATP-binding</keyword>
<keyword evidence="7" id="KW-0472">Membrane</keyword>
<dbReference type="Gene3D" id="3.40.980.20">
    <property type="entry name" value="Four-carbon acid sugar kinase, nucleotide binding domain"/>
    <property type="match status" value="1"/>
</dbReference>
<dbReference type="AlphaFoldDB" id="A0AAD4KNX0"/>
<keyword evidence="4" id="KW-0418">Kinase</keyword>
<dbReference type="InterPro" id="IPR031475">
    <property type="entry name" value="NBD_C"/>
</dbReference>
<reference evidence="10" key="1">
    <citation type="submission" date="2021-12" db="EMBL/GenBank/DDBJ databases">
        <title>Convergent genome expansion in fungi linked to evolution of root-endophyte symbiosis.</title>
        <authorList>
            <consortium name="DOE Joint Genome Institute"/>
            <person name="Ke Y.-H."/>
            <person name="Bonito G."/>
            <person name="Liao H.-L."/>
            <person name="Looney B."/>
            <person name="Rojas-Flechas A."/>
            <person name="Nash J."/>
            <person name="Hameed K."/>
            <person name="Schadt C."/>
            <person name="Martin F."/>
            <person name="Crous P.W."/>
            <person name="Miettinen O."/>
            <person name="Magnuson J.K."/>
            <person name="Labbe J."/>
            <person name="Jacobson D."/>
            <person name="Doktycz M.J."/>
            <person name="Veneault-Fourrey C."/>
            <person name="Kuo A."/>
            <person name="Mondo S."/>
            <person name="Calhoun S."/>
            <person name="Riley R."/>
            <person name="Ohm R."/>
            <person name="LaButti K."/>
            <person name="Andreopoulos B."/>
            <person name="Pangilinan J."/>
            <person name="Nolan M."/>
            <person name="Tritt A."/>
            <person name="Clum A."/>
            <person name="Lipzen A."/>
            <person name="Daum C."/>
            <person name="Barry K."/>
            <person name="Grigoriev I.V."/>
            <person name="Vilgalys R."/>
        </authorList>
    </citation>
    <scope>NUCLEOTIDE SEQUENCE</scope>
    <source>
        <strain evidence="10">PMI_201</strain>
    </source>
</reference>
<evidence type="ECO:0000259" key="8">
    <source>
        <dbReference type="Pfam" id="PF07005"/>
    </source>
</evidence>
<dbReference type="Pfam" id="PF17042">
    <property type="entry name" value="NBD_C"/>
    <property type="match status" value="1"/>
</dbReference>
<keyword evidence="7" id="KW-1133">Transmembrane helix</keyword>
<evidence type="ECO:0000256" key="3">
    <source>
        <dbReference type="ARBA" id="ARBA00022741"/>
    </source>
</evidence>
<dbReference type="EMBL" id="JAJTJA010000007">
    <property type="protein sequence ID" value="KAH8695986.1"/>
    <property type="molecule type" value="Genomic_DNA"/>
</dbReference>
<comment type="similarity">
    <text evidence="1">Belongs to the four-carbon acid sugar kinase family.</text>
</comment>
<evidence type="ECO:0000256" key="4">
    <source>
        <dbReference type="ARBA" id="ARBA00022777"/>
    </source>
</evidence>
<evidence type="ECO:0000313" key="11">
    <source>
        <dbReference type="Proteomes" id="UP001201262"/>
    </source>
</evidence>
<keyword evidence="3" id="KW-0547">Nucleotide-binding</keyword>
<dbReference type="Proteomes" id="UP001201262">
    <property type="component" value="Unassembled WGS sequence"/>
</dbReference>
<keyword evidence="11" id="KW-1185">Reference proteome</keyword>
<evidence type="ECO:0000256" key="2">
    <source>
        <dbReference type="ARBA" id="ARBA00022679"/>
    </source>
</evidence>
<feature type="transmembrane region" description="Helical" evidence="7">
    <location>
        <begin position="386"/>
        <end position="407"/>
    </location>
</feature>
<evidence type="ECO:0000256" key="7">
    <source>
        <dbReference type="SAM" id="Phobius"/>
    </source>
</evidence>
<evidence type="ECO:0000259" key="9">
    <source>
        <dbReference type="Pfam" id="PF17042"/>
    </source>
</evidence>
<keyword evidence="2" id="KW-0808">Transferase</keyword>
<feature type="domain" description="Four-carbon acid sugar kinase nucleotide binding" evidence="9">
    <location>
        <begin position="308"/>
        <end position="474"/>
    </location>
</feature>
<dbReference type="GeneID" id="70250775"/>
<accession>A0AAD4KNX0</accession>
<dbReference type="InterPro" id="IPR010737">
    <property type="entry name" value="4-carb_acid_sugar_kinase_N"/>
</dbReference>
<organism evidence="10 11">
    <name type="scientific">Talaromyces proteolyticus</name>
    <dbReference type="NCBI Taxonomy" id="1131652"/>
    <lineage>
        <taxon>Eukaryota</taxon>
        <taxon>Fungi</taxon>
        <taxon>Dikarya</taxon>
        <taxon>Ascomycota</taxon>
        <taxon>Pezizomycotina</taxon>
        <taxon>Eurotiomycetes</taxon>
        <taxon>Eurotiomycetidae</taxon>
        <taxon>Eurotiales</taxon>
        <taxon>Trichocomaceae</taxon>
        <taxon>Talaromyces</taxon>
        <taxon>Talaromyces sect. Bacilispori</taxon>
    </lineage>
</organism>